<dbReference type="Proteomes" id="UP000663877">
    <property type="component" value="Unassembled WGS sequence"/>
</dbReference>
<dbReference type="InterPro" id="IPR008936">
    <property type="entry name" value="Rho_GTPase_activation_prot"/>
</dbReference>
<dbReference type="Gene3D" id="1.10.555.10">
    <property type="entry name" value="Rho GTPase activation protein"/>
    <property type="match status" value="1"/>
</dbReference>
<feature type="region of interest" description="Disordered" evidence="1">
    <location>
        <begin position="1"/>
        <end position="47"/>
    </location>
</feature>
<feature type="compositionally biased region" description="Basic and acidic residues" evidence="1">
    <location>
        <begin position="32"/>
        <end position="43"/>
    </location>
</feature>
<dbReference type="EMBL" id="CAJNOI010003728">
    <property type="protein sequence ID" value="CAF1527816.1"/>
    <property type="molecule type" value="Genomic_DNA"/>
</dbReference>
<dbReference type="GO" id="GO:0050770">
    <property type="term" value="P:regulation of axonogenesis"/>
    <property type="evidence" value="ECO:0007669"/>
    <property type="project" value="TreeGrafter"/>
</dbReference>
<name>A0A816EQJ9_9BILA</name>
<dbReference type="OrthoDB" id="9994905at2759"/>
<reference evidence="4" key="1">
    <citation type="submission" date="2021-02" db="EMBL/GenBank/DDBJ databases">
        <authorList>
            <person name="Nowell W R."/>
        </authorList>
    </citation>
    <scope>NUCLEOTIDE SEQUENCE</scope>
</reference>
<sequence>PKDRNNLSIALEPSSSSNVVISNEDDSSVNDYTKDSKKNDLKTRSPATTITSVSSPIPILYKATTTSTPPHTTASLLSSVENSQHHIPVRLSLSRCAQSNESGVPLFMKKCIQFIEEYGLAIEGLYRVSGYKNQVELVINKLIEDPSYDLRLLQVPASAVATALKDMMRKLDEPPGVAR</sequence>
<dbReference type="PANTHER" id="PTHR46005:SF4">
    <property type="entry name" value="RHO GTPASE-ACTIVATING PROTEIN 190"/>
    <property type="match status" value="1"/>
</dbReference>
<dbReference type="SUPFAM" id="SSF48350">
    <property type="entry name" value="GTPase activation domain, GAP"/>
    <property type="match status" value="1"/>
</dbReference>
<dbReference type="PANTHER" id="PTHR46005">
    <property type="entry name" value="RHO GTPASE-ACTIVATING PROTEIN 190"/>
    <property type="match status" value="1"/>
</dbReference>
<dbReference type="PROSITE" id="PS50238">
    <property type="entry name" value="RHOGAP"/>
    <property type="match status" value="1"/>
</dbReference>
<dbReference type="EMBL" id="CAJNOM010004094">
    <property type="protein sequence ID" value="CAF1652503.1"/>
    <property type="molecule type" value="Genomic_DNA"/>
</dbReference>
<evidence type="ECO:0000259" key="2">
    <source>
        <dbReference type="PROSITE" id="PS50238"/>
    </source>
</evidence>
<dbReference type="GO" id="GO:0005096">
    <property type="term" value="F:GTPase activator activity"/>
    <property type="evidence" value="ECO:0007669"/>
    <property type="project" value="TreeGrafter"/>
</dbReference>
<dbReference type="Proteomes" id="UP000663832">
    <property type="component" value="Unassembled WGS sequence"/>
</dbReference>
<dbReference type="GO" id="GO:0007266">
    <property type="term" value="P:Rho protein signal transduction"/>
    <property type="evidence" value="ECO:0007669"/>
    <property type="project" value="TreeGrafter"/>
</dbReference>
<feature type="domain" description="Rho-GAP" evidence="2">
    <location>
        <begin position="91"/>
        <end position="179"/>
    </location>
</feature>
<dbReference type="GO" id="GO:0008361">
    <property type="term" value="P:regulation of cell size"/>
    <property type="evidence" value="ECO:0007669"/>
    <property type="project" value="TreeGrafter"/>
</dbReference>
<organism evidence="4 5">
    <name type="scientific">Adineta steineri</name>
    <dbReference type="NCBI Taxonomy" id="433720"/>
    <lineage>
        <taxon>Eukaryota</taxon>
        <taxon>Metazoa</taxon>
        <taxon>Spiralia</taxon>
        <taxon>Gnathifera</taxon>
        <taxon>Rotifera</taxon>
        <taxon>Eurotatoria</taxon>
        <taxon>Bdelloidea</taxon>
        <taxon>Adinetida</taxon>
        <taxon>Adinetidae</taxon>
        <taxon>Adineta</taxon>
    </lineage>
</organism>
<evidence type="ECO:0000313" key="4">
    <source>
        <dbReference type="EMBL" id="CAF1652503.1"/>
    </source>
</evidence>
<dbReference type="Pfam" id="PF00620">
    <property type="entry name" value="RhoGAP"/>
    <property type="match status" value="1"/>
</dbReference>
<gene>
    <name evidence="3" type="ORF">BJG266_LOCUS44697</name>
    <name evidence="4" type="ORF">QVE165_LOCUS61672</name>
</gene>
<evidence type="ECO:0000313" key="5">
    <source>
        <dbReference type="Proteomes" id="UP000663832"/>
    </source>
</evidence>
<comment type="caution">
    <text evidence="4">The sequence shown here is derived from an EMBL/GenBank/DDBJ whole genome shotgun (WGS) entry which is preliminary data.</text>
</comment>
<accession>A0A816EQJ9</accession>
<evidence type="ECO:0000313" key="3">
    <source>
        <dbReference type="EMBL" id="CAF1527816.1"/>
    </source>
</evidence>
<feature type="non-terminal residue" evidence="4">
    <location>
        <position position="179"/>
    </location>
</feature>
<proteinExistence type="predicted"/>
<feature type="non-terminal residue" evidence="4">
    <location>
        <position position="1"/>
    </location>
</feature>
<dbReference type="GO" id="GO:0005829">
    <property type="term" value="C:cytosol"/>
    <property type="evidence" value="ECO:0007669"/>
    <property type="project" value="TreeGrafter"/>
</dbReference>
<dbReference type="InterPro" id="IPR000198">
    <property type="entry name" value="RhoGAP_dom"/>
</dbReference>
<dbReference type="InterPro" id="IPR051978">
    <property type="entry name" value="Rho-GAP_domain"/>
</dbReference>
<evidence type="ECO:0000256" key="1">
    <source>
        <dbReference type="SAM" id="MobiDB-lite"/>
    </source>
</evidence>
<keyword evidence="5" id="KW-1185">Reference proteome</keyword>
<protein>
    <recommendedName>
        <fullName evidence="2">Rho-GAP domain-containing protein</fullName>
    </recommendedName>
</protein>
<dbReference type="AlphaFoldDB" id="A0A816EQJ9"/>